<dbReference type="EC" id="7.2.2.10" evidence="18"/>
<keyword evidence="11" id="KW-1278">Translocase</keyword>
<protein>
    <recommendedName>
        <fullName evidence="18">Calcium-transporting ATPase</fullName>
        <ecNumber evidence="18">7.2.2.10</ecNumber>
    </recommendedName>
</protein>
<dbReference type="SUPFAM" id="SSF56784">
    <property type="entry name" value="HAD-like"/>
    <property type="match status" value="1"/>
</dbReference>
<dbReference type="SFLD" id="SFLDG00002">
    <property type="entry name" value="C1.7:_P-type_atpase_like"/>
    <property type="match status" value="1"/>
</dbReference>
<dbReference type="SUPFAM" id="SSF81665">
    <property type="entry name" value="Calcium ATPase, transmembrane domain M"/>
    <property type="match status" value="1"/>
</dbReference>
<dbReference type="Gene3D" id="3.40.50.1000">
    <property type="entry name" value="HAD superfamily/HAD-like"/>
    <property type="match status" value="1"/>
</dbReference>
<dbReference type="EMBL" id="LASV01000307">
    <property type="protein sequence ID" value="KKA19881.1"/>
    <property type="molecule type" value="Genomic_DNA"/>
</dbReference>
<feature type="transmembrane region" description="Helical" evidence="18">
    <location>
        <begin position="1014"/>
        <end position="1034"/>
    </location>
</feature>
<evidence type="ECO:0000313" key="22">
    <source>
        <dbReference type="Proteomes" id="UP000053958"/>
    </source>
</evidence>
<evidence type="ECO:0000256" key="17">
    <source>
        <dbReference type="ARBA" id="ARBA00059328"/>
    </source>
</evidence>
<dbReference type="InterPro" id="IPR044492">
    <property type="entry name" value="P_typ_ATPase_HD_dom"/>
</dbReference>
<keyword evidence="10" id="KW-0460">Magnesium</keyword>
<accession>A0A0F4YPV5</accession>
<dbReference type="NCBIfam" id="TIGR01517">
    <property type="entry name" value="ATPase-IIB_Ca"/>
    <property type="match status" value="1"/>
</dbReference>
<comment type="subcellular location">
    <subcellularLocation>
        <location evidence="18">Membrane</location>
        <topology evidence="18">Multi-pass membrane protein</topology>
    </subcellularLocation>
    <subcellularLocation>
        <location evidence="1">Vacuole membrane</location>
        <topology evidence="1">Multi-pass membrane protein</topology>
    </subcellularLocation>
</comment>
<evidence type="ECO:0000256" key="16">
    <source>
        <dbReference type="ARBA" id="ARBA00048694"/>
    </source>
</evidence>
<dbReference type="Gene3D" id="3.40.1110.10">
    <property type="entry name" value="Calcium-transporting ATPase, cytoplasmic domain N"/>
    <property type="match status" value="1"/>
</dbReference>
<dbReference type="PANTHER" id="PTHR24093:SF369">
    <property type="entry name" value="CALCIUM-TRANSPORTING ATPASE"/>
    <property type="match status" value="1"/>
</dbReference>
<dbReference type="GO" id="GO:0005886">
    <property type="term" value="C:plasma membrane"/>
    <property type="evidence" value="ECO:0007669"/>
    <property type="project" value="TreeGrafter"/>
</dbReference>
<evidence type="ECO:0000256" key="9">
    <source>
        <dbReference type="ARBA" id="ARBA00022840"/>
    </source>
</evidence>
<dbReference type="Gene3D" id="1.20.1110.10">
    <property type="entry name" value="Calcium-transporting ATPase, transmembrane domain"/>
    <property type="match status" value="1"/>
</dbReference>
<feature type="compositionally biased region" description="Low complexity" evidence="19">
    <location>
        <begin position="67"/>
        <end position="78"/>
    </location>
</feature>
<dbReference type="InterPro" id="IPR018303">
    <property type="entry name" value="ATPase_P-typ_P_site"/>
</dbReference>
<evidence type="ECO:0000256" key="12">
    <source>
        <dbReference type="ARBA" id="ARBA00022989"/>
    </source>
</evidence>
<keyword evidence="13 18" id="KW-0406">Ion transport</keyword>
<evidence type="ECO:0000256" key="5">
    <source>
        <dbReference type="ARBA" id="ARBA00022692"/>
    </source>
</evidence>
<dbReference type="InterPro" id="IPR006408">
    <property type="entry name" value="P-type_ATPase_IIB"/>
</dbReference>
<dbReference type="SFLD" id="SFLDF00027">
    <property type="entry name" value="p-type_atpase"/>
    <property type="match status" value="1"/>
</dbReference>
<comment type="function">
    <text evidence="18">Catalyzes the hydrolysis of ATP coupled with the transport of calcium.</text>
</comment>
<dbReference type="NCBIfam" id="TIGR01494">
    <property type="entry name" value="ATPase_P-type"/>
    <property type="match status" value="2"/>
</dbReference>
<dbReference type="InterPro" id="IPR006068">
    <property type="entry name" value="ATPase_P-typ_cation-transptr_C"/>
</dbReference>
<evidence type="ECO:0000256" key="10">
    <source>
        <dbReference type="ARBA" id="ARBA00022842"/>
    </source>
</evidence>
<feature type="transmembrane region" description="Helical" evidence="18">
    <location>
        <begin position="277"/>
        <end position="295"/>
    </location>
</feature>
<keyword evidence="14 18" id="KW-0472">Membrane</keyword>
<dbReference type="SMART" id="SM00831">
    <property type="entry name" value="Cation_ATPase_N"/>
    <property type="match status" value="1"/>
</dbReference>
<dbReference type="InterPro" id="IPR023214">
    <property type="entry name" value="HAD_sf"/>
</dbReference>
<feature type="transmembrane region" description="Helical" evidence="18">
    <location>
        <begin position="445"/>
        <end position="466"/>
    </location>
</feature>
<feature type="transmembrane region" description="Helical" evidence="18">
    <location>
        <begin position="1077"/>
        <end position="1099"/>
    </location>
</feature>
<keyword evidence="7 18" id="KW-0547">Nucleotide-binding</keyword>
<dbReference type="InterPro" id="IPR008250">
    <property type="entry name" value="ATPase_P-typ_transduc_dom_A_sf"/>
</dbReference>
<dbReference type="GeneID" id="25318423"/>
<feature type="transmembrane region" description="Helical" evidence="18">
    <location>
        <begin position="1111"/>
        <end position="1131"/>
    </location>
</feature>
<dbReference type="Pfam" id="PF00122">
    <property type="entry name" value="E1-E2_ATPase"/>
    <property type="match status" value="1"/>
</dbReference>
<proteinExistence type="inferred from homology"/>
<feature type="compositionally biased region" description="Low complexity" evidence="19">
    <location>
        <begin position="34"/>
        <end position="43"/>
    </location>
</feature>
<comment type="catalytic activity">
    <reaction evidence="16 18">
        <text>Ca(2+)(in) + ATP + H2O = Ca(2+)(out) + ADP + phosphate + H(+)</text>
        <dbReference type="Rhea" id="RHEA:18105"/>
        <dbReference type="ChEBI" id="CHEBI:15377"/>
        <dbReference type="ChEBI" id="CHEBI:15378"/>
        <dbReference type="ChEBI" id="CHEBI:29108"/>
        <dbReference type="ChEBI" id="CHEBI:30616"/>
        <dbReference type="ChEBI" id="CHEBI:43474"/>
        <dbReference type="ChEBI" id="CHEBI:456216"/>
        <dbReference type="EC" id="7.2.2.10"/>
    </reaction>
</comment>
<feature type="region of interest" description="Disordered" evidence="19">
    <location>
        <begin position="1"/>
        <end position="97"/>
    </location>
</feature>
<dbReference type="Pfam" id="PF00689">
    <property type="entry name" value="Cation_ATPase_C"/>
    <property type="match status" value="1"/>
</dbReference>
<evidence type="ECO:0000256" key="7">
    <source>
        <dbReference type="ARBA" id="ARBA00022741"/>
    </source>
</evidence>
<keyword evidence="4 18" id="KW-0109">Calcium transport</keyword>
<feature type="region of interest" description="Disordered" evidence="19">
    <location>
        <begin position="1203"/>
        <end position="1231"/>
    </location>
</feature>
<evidence type="ECO:0000256" key="3">
    <source>
        <dbReference type="ARBA" id="ARBA00022554"/>
    </source>
</evidence>
<dbReference type="Proteomes" id="UP000053958">
    <property type="component" value="Unassembled WGS sequence"/>
</dbReference>
<sequence length="1286" mass="139228">MAFANSGSDPSRGMCSRPRAPTITIDTAAGDQEPPSSSNSPSPVHFEPVSADRLRSQGSPNVLAVPGSRSRASSIGSRPHSPLSYGGETLTPTSSSLDHSRCCSSSANTAVLVSSHQNGGSWKTGDGGPGSFGFDNDNGPFAIAPEALEQMLEWRSLADFHALGGTQGLAALLRTDCSSGLSRDETTLNDAVAGDQSGSAPRTGAVPHAERRRVFGVNRLPESGTKSIFQLMWIAFNDKVLILLVTVATISLGLGLYQTFGRPHEPGQPKVEWVESVTIMVAVAIVVIAGALNDYQKERQFAKLNEKKEDRLVKAIRSGKSLEISVYDVVVGDILHLEPGDLVPADGVCVSGHNIRCDESSATGESEQMKKTPGDEIMARIESGVHVDKLDPFILSGSKVLEGVGTYMVTGVGVRSTYGRLMMSLAEDTEETPLQQRLTVVAEQIATAGISVAIILFCVLFLKFLFDLRTNVELPFDMGQTFLRIVIVSITVVVIAVPEGLPLAVTLALAIAVTRMLKDNNLVRILSSCETMGNATSVCCDKTGTITMNKMTVVAGLVGTTHQLGDPADSRENDGQETSRMATLPASKFVSLLAKEVRHLISQCIVINSTAFEGEEDGKPAFIGSKTETALLSFAKERLGIGAVAEERANAHIIQIVPFDSSRKYMASIVKLGNGNFRMYVKGAPEILLDKSTRVIADVTDRLGSVLIGENRELLIDTIERYSSHSLRTIGLAYRDFQCWPPPGARTVDGDLTQVFVEDVLGDLAFIGIFGIQDPLRPGVDEAVAKCQRAGVTVRMVTGDNLATAKAVAAKCGILDPDGLAMEGASFRKLSTSEMDQIIPRLQVLARSTPEDKKILVKRLKALGEIVAVTGDGTNDGPALRAADVGFSMGISGTGVAKEASSIILMDDNFSSIVKAIEWGRAVNDAIKKFLQFQLTVNVTAVTLTFVSAITSEKEESILTPVQLLWVNLIMDTFAALALATDPPSPGILDRKPEPRSAPLVSLTMWKMIIGQSIYQLIITLVLNFAGDAILGYTGSAKDRLETLVFNTYVWMQFFNQYNNRRLDNKLNVFEGIHRNWYFIGINLITIAGQVIIISFGGSALSAMRLNGLEWGISLALGAISLLVGVVIRLIPNNFIRAMLPVRFGQHLGPREHVPRDGPSNWYEACEVIREELAFRSELGHRYRGRFRWREFKRQYRRRLNHLFRDTDPTRSQDDPESPLLEPPSSEDLAWRQPSKSAVQSAAAMAGVIAGSVAAWPWPSMEPVASNGNGDVNKERASYRIAIMDK</sequence>
<dbReference type="FunFam" id="2.70.150.10:FF:000028">
    <property type="entry name" value="Calcium-transporting ATPase"/>
    <property type="match status" value="1"/>
</dbReference>
<comment type="similarity">
    <text evidence="15 18">Belongs to the cation transport ATPase (P-type) (TC 3.A.3) family.</text>
</comment>
<keyword evidence="6" id="KW-0479">Metal-binding</keyword>
<dbReference type="InterPro" id="IPR004014">
    <property type="entry name" value="ATPase_P-typ_cation-transptr_N"/>
</dbReference>
<comment type="function">
    <text evidence="17">This magnesium-dependent enzyme catalyzes the hydrolysis of ATP coupled with the transport of calcium. Transports the calcium to the vacuole and participates in the control of the cytosolic free calcium.</text>
</comment>
<keyword evidence="12 18" id="KW-1133">Transmembrane helix</keyword>
<evidence type="ECO:0000256" key="6">
    <source>
        <dbReference type="ARBA" id="ARBA00022723"/>
    </source>
</evidence>
<evidence type="ECO:0000256" key="4">
    <source>
        <dbReference type="ARBA" id="ARBA00022568"/>
    </source>
</evidence>
<organism evidence="21 22">
    <name type="scientific">Rasamsonia emersonii (strain ATCC 16479 / CBS 393.64 / IMI 116815)</name>
    <dbReference type="NCBI Taxonomy" id="1408163"/>
    <lineage>
        <taxon>Eukaryota</taxon>
        <taxon>Fungi</taxon>
        <taxon>Dikarya</taxon>
        <taxon>Ascomycota</taxon>
        <taxon>Pezizomycotina</taxon>
        <taxon>Eurotiomycetes</taxon>
        <taxon>Eurotiomycetidae</taxon>
        <taxon>Eurotiales</taxon>
        <taxon>Trichocomaceae</taxon>
        <taxon>Rasamsonia</taxon>
    </lineage>
</organism>
<evidence type="ECO:0000256" key="14">
    <source>
        <dbReference type="ARBA" id="ARBA00023136"/>
    </source>
</evidence>
<dbReference type="InterPro" id="IPR023298">
    <property type="entry name" value="ATPase_P-typ_TM_dom_sf"/>
</dbReference>
<dbReference type="GO" id="GO:0005388">
    <property type="term" value="F:P-type calcium transporter activity"/>
    <property type="evidence" value="ECO:0007669"/>
    <property type="project" value="UniProtKB-EC"/>
</dbReference>
<dbReference type="InterPro" id="IPR001757">
    <property type="entry name" value="P_typ_ATPase"/>
</dbReference>
<dbReference type="OrthoDB" id="3352408at2759"/>
<keyword evidence="8 18" id="KW-0106">Calcium</keyword>
<evidence type="ECO:0000256" key="8">
    <source>
        <dbReference type="ARBA" id="ARBA00022837"/>
    </source>
</evidence>
<feature type="compositionally biased region" description="Basic and acidic residues" evidence="19">
    <location>
        <begin position="1203"/>
        <end position="1214"/>
    </location>
</feature>
<dbReference type="Gene3D" id="2.70.150.10">
    <property type="entry name" value="Calcium-transporting ATPase, cytoplasmic transduction domain A"/>
    <property type="match status" value="1"/>
</dbReference>
<dbReference type="SUPFAM" id="SSF81660">
    <property type="entry name" value="Metal cation-transporting ATPase, ATP-binding domain N"/>
    <property type="match status" value="1"/>
</dbReference>
<keyword evidence="22" id="KW-1185">Reference proteome</keyword>
<dbReference type="STRING" id="1408163.A0A0F4YPV5"/>
<dbReference type="InterPro" id="IPR059000">
    <property type="entry name" value="ATPase_P-type_domA"/>
</dbReference>
<dbReference type="SUPFAM" id="SSF81653">
    <property type="entry name" value="Calcium ATPase, transduction domain A"/>
    <property type="match status" value="1"/>
</dbReference>
<evidence type="ECO:0000259" key="20">
    <source>
        <dbReference type="SMART" id="SM00831"/>
    </source>
</evidence>
<evidence type="ECO:0000256" key="15">
    <source>
        <dbReference type="ARBA" id="ARBA00038148"/>
    </source>
</evidence>
<dbReference type="GO" id="GO:0005524">
    <property type="term" value="F:ATP binding"/>
    <property type="evidence" value="ECO:0007669"/>
    <property type="project" value="UniProtKB-KW"/>
</dbReference>
<reference evidence="21 22" key="1">
    <citation type="submission" date="2015-04" db="EMBL/GenBank/DDBJ databases">
        <authorList>
            <person name="Heijne W.H."/>
            <person name="Fedorova N.D."/>
            <person name="Nierman W.C."/>
            <person name="Vollebregt A.W."/>
            <person name="Zhao Z."/>
            <person name="Wu L."/>
            <person name="Kumar M."/>
            <person name="Stam H."/>
            <person name="van den Berg M.A."/>
            <person name="Pel H.J."/>
        </authorList>
    </citation>
    <scope>NUCLEOTIDE SEQUENCE [LARGE SCALE GENOMIC DNA]</scope>
    <source>
        <strain evidence="21 22">CBS 393.64</strain>
    </source>
</reference>
<dbReference type="PANTHER" id="PTHR24093">
    <property type="entry name" value="CATION TRANSPORTING ATPASE"/>
    <property type="match status" value="1"/>
</dbReference>
<evidence type="ECO:0000256" key="19">
    <source>
        <dbReference type="SAM" id="MobiDB-lite"/>
    </source>
</evidence>
<dbReference type="RefSeq" id="XP_013326493.1">
    <property type="nucleotide sequence ID" value="XM_013471039.1"/>
</dbReference>
<comment type="caution">
    <text evidence="18">Lacks conserved residue(s) required for the propagation of feature annotation.</text>
</comment>
<dbReference type="PROSITE" id="PS00154">
    <property type="entry name" value="ATPASE_E1_E2"/>
    <property type="match status" value="1"/>
</dbReference>
<name>A0A0F4YPV5_RASE3</name>
<dbReference type="FunFam" id="1.20.1110.10:FF:000039">
    <property type="entry name" value="Calcium-transporting ATPase"/>
    <property type="match status" value="1"/>
</dbReference>
<gene>
    <name evidence="21" type="ORF">T310_6111</name>
</gene>
<dbReference type="PRINTS" id="PR00121">
    <property type="entry name" value="NAKATPASE"/>
</dbReference>
<evidence type="ECO:0000256" key="2">
    <source>
        <dbReference type="ARBA" id="ARBA00022448"/>
    </source>
</evidence>
<evidence type="ECO:0000256" key="18">
    <source>
        <dbReference type="RuleBase" id="RU361146"/>
    </source>
</evidence>
<feature type="transmembrane region" description="Helical" evidence="18">
    <location>
        <begin position="240"/>
        <end position="257"/>
    </location>
</feature>
<dbReference type="Pfam" id="PF13246">
    <property type="entry name" value="Cation_ATPase"/>
    <property type="match status" value="1"/>
</dbReference>
<dbReference type="GO" id="GO:0016887">
    <property type="term" value="F:ATP hydrolysis activity"/>
    <property type="evidence" value="ECO:0007669"/>
    <property type="project" value="InterPro"/>
</dbReference>
<keyword evidence="5 18" id="KW-0812">Transmembrane</keyword>
<keyword evidence="2 18" id="KW-0813">Transport</keyword>
<evidence type="ECO:0000313" key="21">
    <source>
        <dbReference type="EMBL" id="KKA19881.1"/>
    </source>
</evidence>
<feature type="compositionally biased region" description="Low complexity" evidence="19">
    <location>
        <begin position="1218"/>
        <end position="1228"/>
    </location>
</feature>
<feature type="domain" description="Cation-transporting P-type ATPase N-terminal" evidence="20">
    <location>
        <begin position="159"/>
        <end position="256"/>
    </location>
</feature>
<dbReference type="InterPro" id="IPR023299">
    <property type="entry name" value="ATPase_P-typ_cyto_dom_N"/>
</dbReference>
<comment type="caution">
    <text evidence="21">The sequence shown here is derived from an EMBL/GenBank/DDBJ whole genome shotgun (WGS) entry which is preliminary data.</text>
</comment>
<dbReference type="GO" id="GO:0046872">
    <property type="term" value="F:metal ion binding"/>
    <property type="evidence" value="ECO:0007669"/>
    <property type="project" value="UniProtKB-KW"/>
</dbReference>
<dbReference type="CDD" id="cd02081">
    <property type="entry name" value="P-type_ATPase_Ca_PMCA-like"/>
    <property type="match status" value="1"/>
</dbReference>
<dbReference type="InterPro" id="IPR036412">
    <property type="entry name" value="HAD-like_sf"/>
</dbReference>
<dbReference type="FunFam" id="3.40.50.1000:FF:000018">
    <property type="entry name" value="Calcium-transporting ATPase"/>
    <property type="match status" value="1"/>
</dbReference>
<keyword evidence="3" id="KW-0926">Vacuole</keyword>
<dbReference type="GO" id="GO:0005774">
    <property type="term" value="C:vacuolar membrane"/>
    <property type="evidence" value="ECO:0007669"/>
    <property type="project" value="UniProtKB-SubCell"/>
</dbReference>
<dbReference type="PRINTS" id="PR00119">
    <property type="entry name" value="CATATPASE"/>
</dbReference>
<keyword evidence="9 18" id="KW-0067">ATP-binding</keyword>
<evidence type="ECO:0000256" key="1">
    <source>
        <dbReference type="ARBA" id="ARBA00004128"/>
    </source>
</evidence>
<dbReference type="GO" id="GO:0006874">
    <property type="term" value="P:intracellular calcium ion homeostasis"/>
    <property type="evidence" value="ECO:0007669"/>
    <property type="project" value="TreeGrafter"/>
</dbReference>
<dbReference type="FunFam" id="3.40.1110.10:FF:000031">
    <property type="entry name" value="Calcium-transporting ATPase"/>
    <property type="match status" value="1"/>
</dbReference>
<dbReference type="Pfam" id="PF00690">
    <property type="entry name" value="Cation_ATPase_N"/>
    <property type="match status" value="1"/>
</dbReference>
<feature type="transmembrane region" description="Helical" evidence="18">
    <location>
        <begin position="486"/>
        <end position="514"/>
    </location>
</feature>
<evidence type="ECO:0000256" key="13">
    <source>
        <dbReference type="ARBA" id="ARBA00023065"/>
    </source>
</evidence>
<dbReference type="SFLD" id="SFLDS00003">
    <property type="entry name" value="Haloacid_Dehalogenase"/>
    <property type="match status" value="1"/>
</dbReference>
<evidence type="ECO:0000256" key="11">
    <source>
        <dbReference type="ARBA" id="ARBA00022967"/>
    </source>
</evidence>